<organism evidence="1 2">
    <name type="scientific">Candidatus Abawacabacteria bacterium RIFCSPHIGHO2_01_FULL_46_8</name>
    <dbReference type="NCBI Taxonomy" id="1817815"/>
    <lineage>
        <taxon>Bacteria</taxon>
        <taxon>Candidatus Abawacaibacteriota</taxon>
    </lineage>
</organism>
<reference evidence="1 2" key="1">
    <citation type="journal article" date="2016" name="Nat. Commun.">
        <title>Thousands of microbial genomes shed light on interconnected biogeochemical processes in an aquifer system.</title>
        <authorList>
            <person name="Anantharaman K."/>
            <person name="Brown C.T."/>
            <person name="Hug L.A."/>
            <person name="Sharon I."/>
            <person name="Castelle C.J."/>
            <person name="Probst A.J."/>
            <person name="Thomas B.C."/>
            <person name="Singh A."/>
            <person name="Wilkins M.J."/>
            <person name="Karaoz U."/>
            <person name="Brodie E.L."/>
            <person name="Williams K.H."/>
            <person name="Hubbard S.S."/>
            <person name="Banfield J.F."/>
        </authorList>
    </citation>
    <scope>NUCLEOTIDE SEQUENCE [LARGE SCALE GENOMIC DNA]</scope>
</reference>
<dbReference type="Proteomes" id="UP000177521">
    <property type="component" value="Unassembled WGS sequence"/>
</dbReference>
<protein>
    <recommendedName>
        <fullName evidence="3">Ribbon-helix-helix protein CopG domain-containing protein</fullName>
    </recommendedName>
</protein>
<proteinExistence type="predicted"/>
<gene>
    <name evidence="1" type="ORF">A2788_01330</name>
</gene>
<accession>A0A1F4XME2</accession>
<evidence type="ECO:0000313" key="1">
    <source>
        <dbReference type="EMBL" id="OGC82816.1"/>
    </source>
</evidence>
<comment type="caution">
    <text evidence="1">The sequence shown here is derived from an EMBL/GenBank/DDBJ whole genome shotgun (WGS) entry which is preliminary data.</text>
</comment>
<name>A0A1F4XME2_9BACT</name>
<evidence type="ECO:0008006" key="3">
    <source>
        <dbReference type="Google" id="ProtNLM"/>
    </source>
</evidence>
<dbReference type="AlphaFoldDB" id="A0A1F4XME2"/>
<sequence length="85" mass="9271">MTTISFKAEDKLKQALNALAKKQGINTSAYIKLILTKEINSKLAEITENGLTVAEELSILVSDSMDEVSGPFKTVASLMRALKKK</sequence>
<dbReference type="EMBL" id="MEWS01000007">
    <property type="protein sequence ID" value="OGC82816.1"/>
    <property type="molecule type" value="Genomic_DNA"/>
</dbReference>
<evidence type="ECO:0000313" key="2">
    <source>
        <dbReference type="Proteomes" id="UP000177521"/>
    </source>
</evidence>